<dbReference type="RefSeq" id="WP_422785005.1">
    <property type="nucleotide sequence ID" value="NZ_QKMR01000013.1"/>
</dbReference>
<comment type="caution">
    <text evidence="1">The sequence shown here is derived from an EMBL/GenBank/DDBJ whole genome shotgun (WGS) entry which is preliminary data.</text>
</comment>
<proteinExistence type="predicted"/>
<sequence>MSDEHCCYGEGLSLNGDLVCAMKKYIGQTVTIFTTSGGMSGCGFTGVLLGVNECFVKLITQIGPAPGCAIGNACSGTPYASGMGCMGGNSNMNNGNPIGTVGSVTDIPVCSIACFTHSAI</sequence>
<dbReference type="EMBL" id="QKMR01000013">
    <property type="protein sequence ID" value="PYG87151.1"/>
    <property type="molecule type" value="Genomic_DNA"/>
</dbReference>
<name>A0A318Y587_9FIRM</name>
<protein>
    <submittedName>
        <fullName evidence="1">Uncharacterized protein</fullName>
    </submittedName>
</protein>
<dbReference type="Proteomes" id="UP000248132">
    <property type="component" value="Unassembled WGS sequence"/>
</dbReference>
<keyword evidence="2" id="KW-1185">Reference proteome</keyword>
<reference evidence="1 2" key="1">
    <citation type="submission" date="2018-06" db="EMBL/GenBank/DDBJ databases">
        <title>Genomic Encyclopedia of Type Strains, Phase I: the one thousand microbial genomes (KMG-I) project.</title>
        <authorList>
            <person name="Kyrpides N."/>
        </authorList>
    </citation>
    <scope>NUCLEOTIDE SEQUENCE [LARGE SCALE GENOMIC DNA]</scope>
    <source>
        <strain evidence="1 2">DSM 19573</strain>
    </source>
</reference>
<evidence type="ECO:0000313" key="1">
    <source>
        <dbReference type="EMBL" id="PYG87151.1"/>
    </source>
</evidence>
<evidence type="ECO:0000313" key="2">
    <source>
        <dbReference type="Proteomes" id="UP000248132"/>
    </source>
</evidence>
<dbReference type="AlphaFoldDB" id="A0A318Y587"/>
<accession>A0A318Y587</accession>
<gene>
    <name evidence="1" type="ORF">LY28_02287</name>
</gene>
<organism evidence="1 2">
    <name type="scientific">Ruminiclostridium sufflavum DSM 19573</name>
    <dbReference type="NCBI Taxonomy" id="1121337"/>
    <lineage>
        <taxon>Bacteria</taxon>
        <taxon>Bacillati</taxon>
        <taxon>Bacillota</taxon>
        <taxon>Clostridia</taxon>
        <taxon>Eubacteriales</taxon>
        <taxon>Oscillospiraceae</taxon>
        <taxon>Ruminiclostridium</taxon>
    </lineage>
</organism>